<name>Q24FW7_TETTS</name>
<dbReference type="AlphaFoldDB" id="Q24FW7"/>
<dbReference type="PANTHER" id="PTHR24113:SF12">
    <property type="entry name" value="RAN GTPASE-ACTIVATING PROTEIN 1"/>
    <property type="match status" value="1"/>
</dbReference>
<dbReference type="GO" id="GO:0005829">
    <property type="term" value="C:cytosol"/>
    <property type="evidence" value="ECO:0007669"/>
    <property type="project" value="TreeGrafter"/>
</dbReference>
<dbReference type="RefSeq" id="XP_001026888.2">
    <property type="nucleotide sequence ID" value="XM_001026888.2"/>
</dbReference>
<dbReference type="EMBL" id="GG662264">
    <property type="protein sequence ID" value="EAS06643.2"/>
    <property type="molecule type" value="Genomic_DNA"/>
</dbReference>
<sequence length="224" mass="26240">MHQSIKLIWYCIFLQVFSFTFQHFKITKNNQKIIKIFQMETTLVMLGFQRQDEFSFIKYIKLTTLELYLSQNNIGQEGVSNLGSALVNLTSLTSLNLNLKYNRIQAQGFSLLGKALARCSNLQILKIFLQHNLIRDSGASDLVFNLVSCSNIKSQSFTELKQYKYLRCQNVCSALLNFSKLSYLELDPMQFFEIDFLLFHQKKITVKYYSFLIDKQHTQYQQLT</sequence>
<accession>Q24FW7</accession>
<evidence type="ECO:0000256" key="4">
    <source>
        <dbReference type="SAM" id="Phobius"/>
    </source>
</evidence>
<keyword evidence="4" id="KW-0472">Membrane</keyword>
<dbReference type="Gene3D" id="3.80.10.10">
    <property type="entry name" value="Ribonuclease Inhibitor"/>
    <property type="match status" value="1"/>
</dbReference>
<proteinExistence type="predicted"/>
<keyword evidence="2" id="KW-0433">Leucine-rich repeat</keyword>
<dbReference type="GO" id="GO:0006913">
    <property type="term" value="P:nucleocytoplasmic transport"/>
    <property type="evidence" value="ECO:0007669"/>
    <property type="project" value="TreeGrafter"/>
</dbReference>
<evidence type="ECO:0000256" key="1">
    <source>
        <dbReference type="ARBA" id="ARBA00022468"/>
    </source>
</evidence>
<keyword evidence="1" id="KW-0343">GTPase activation</keyword>
<evidence type="ECO:0000313" key="5">
    <source>
        <dbReference type="EMBL" id="EAS06643.2"/>
    </source>
</evidence>
<dbReference type="PANTHER" id="PTHR24113">
    <property type="entry name" value="RAN GTPASE-ACTIVATING PROTEIN 1"/>
    <property type="match status" value="1"/>
</dbReference>
<dbReference type="GO" id="GO:0048471">
    <property type="term" value="C:perinuclear region of cytoplasm"/>
    <property type="evidence" value="ECO:0007669"/>
    <property type="project" value="TreeGrafter"/>
</dbReference>
<evidence type="ECO:0000313" key="6">
    <source>
        <dbReference type="Proteomes" id="UP000009168"/>
    </source>
</evidence>
<dbReference type="InterPro" id="IPR032675">
    <property type="entry name" value="LRR_dom_sf"/>
</dbReference>
<dbReference type="GO" id="GO:0005096">
    <property type="term" value="F:GTPase activator activity"/>
    <property type="evidence" value="ECO:0007669"/>
    <property type="project" value="UniProtKB-KW"/>
</dbReference>
<dbReference type="KEGG" id="tet:TTHERM_00940280"/>
<keyword evidence="4" id="KW-1133">Transmembrane helix</keyword>
<dbReference type="GeneID" id="7830424"/>
<organism evidence="5 6">
    <name type="scientific">Tetrahymena thermophila (strain SB210)</name>
    <dbReference type="NCBI Taxonomy" id="312017"/>
    <lineage>
        <taxon>Eukaryota</taxon>
        <taxon>Sar</taxon>
        <taxon>Alveolata</taxon>
        <taxon>Ciliophora</taxon>
        <taxon>Intramacronucleata</taxon>
        <taxon>Oligohymenophorea</taxon>
        <taxon>Hymenostomatida</taxon>
        <taxon>Tetrahymenina</taxon>
        <taxon>Tetrahymenidae</taxon>
        <taxon>Tetrahymena</taxon>
    </lineage>
</organism>
<keyword evidence="6" id="KW-1185">Reference proteome</keyword>
<keyword evidence="3" id="KW-0677">Repeat</keyword>
<reference evidence="6" key="1">
    <citation type="journal article" date="2006" name="PLoS Biol.">
        <title>Macronuclear genome sequence of the ciliate Tetrahymena thermophila, a model eukaryote.</title>
        <authorList>
            <person name="Eisen J.A."/>
            <person name="Coyne R.S."/>
            <person name="Wu M."/>
            <person name="Wu D."/>
            <person name="Thiagarajan M."/>
            <person name="Wortman J.R."/>
            <person name="Badger J.H."/>
            <person name="Ren Q."/>
            <person name="Amedeo P."/>
            <person name="Jones K.M."/>
            <person name="Tallon L.J."/>
            <person name="Delcher A.L."/>
            <person name="Salzberg S.L."/>
            <person name="Silva J.C."/>
            <person name="Haas B.J."/>
            <person name="Majoros W.H."/>
            <person name="Farzad M."/>
            <person name="Carlton J.M."/>
            <person name="Smith R.K. Jr."/>
            <person name="Garg J."/>
            <person name="Pearlman R.E."/>
            <person name="Karrer K.M."/>
            <person name="Sun L."/>
            <person name="Manning G."/>
            <person name="Elde N.C."/>
            <person name="Turkewitz A.P."/>
            <person name="Asai D.J."/>
            <person name="Wilkes D.E."/>
            <person name="Wang Y."/>
            <person name="Cai H."/>
            <person name="Collins K."/>
            <person name="Stewart B.A."/>
            <person name="Lee S.R."/>
            <person name="Wilamowska K."/>
            <person name="Weinberg Z."/>
            <person name="Ruzzo W.L."/>
            <person name="Wloga D."/>
            <person name="Gaertig J."/>
            <person name="Frankel J."/>
            <person name="Tsao C.-C."/>
            <person name="Gorovsky M.A."/>
            <person name="Keeling P.J."/>
            <person name="Waller R.F."/>
            <person name="Patron N.J."/>
            <person name="Cherry J.M."/>
            <person name="Stover N.A."/>
            <person name="Krieger C.J."/>
            <person name="del Toro C."/>
            <person name="Ryder H.F."/>
            <person name="Williamson S.C."/>
            <person name="Barbeau R.A."/>
            <person name="Hamilton E.P."/>
            <person name="Orias E."/>
        </authorList>
    </citation>
    <scope>NUCLEOTIDE SEQUENCE [LARGE SCALE GENOMIC DNA]</scope>
    <source>
        <strain evidence="6">SB210</strain>
    </source>
</reference>
<dbReference type="SUPFAM" id="SSF52047">
    <property type="entry name" value="RNI-like"/>
    <property type="match status" value="1"/>
</dbReference>
<keyword evidence="4 5" id="KW-0812">Transmembrane</keyword>
<dbReference type="GO" id="GO:0031267">
    <property type="term" value="F:small GTPase binding"/>
    <property type="evidence" value="ECO:0007669"/>
    <property type="project" value="TreeGrafter"/>
</dbReference>
<dbReference type="HOGENOM" id="CLU_1647150_0_0_1"/>
<feature type="transmembrane region" description="Helical" evidence="4">
    <location>
        <begin position="7"/>
        <end position="24"/>
    </location>
</feature>
<dbReference type="Proteomes" id="UP000009168">
    <property type="component" value="Unassembled WGS sequence"/>
</dbReference>
<dbReference type="InterPro" id="IPR027038">
    <property type="entry name" value="RanGap"/>
</dbReference>
<evidence type="ECO:0000256" key="2">
    <source>
        <dbReference type="ARBA" id="ARBA00022614"/>
    </source>
</evidence>
<dbReference type="GO" id="GO:0005634">
    <property type="term" value="C:nucleus"/>
    <property type="evidence" value="ECO:0007669"/>
    <property type="project" value="TreeGrafter"/>
</dbReference>
<protein>
    <submittedName>
        <fullName evidence="5">Transmembrane protein, putative</fullName>
    </submittedName>
</protein>
<dbReference type="InParanoid" id="Q24FW7"/>
<evidence type="ECO:0000256" key="3">
    <source>
        <dbReference type="ARBA" id="ARBA00022737"/>
    </source>
</evidence>
<gene>
    <name evidence="5" type="ORF">TTHERM_00940280</name>
</gene>